<feature type="region of interest" description="Disordered" evidence="3">
    <location>
        <begin position="320"/>
        <end position="356"/>
    </location>
</feature>
<keyword evidence="4" id="KW-0812">Transmembrane</keyword>
<comment type="caution">
    <text evidence="5">The sequence shown here is derived from an EMBL/GenBank/DDBJ whole genome shotgun (WGS) entry which is preliminary data.</text>
</comment>
<accession>A0ABV4DC92</accession>
<dbReference type="RefSeq" id="WP_369918054.1">
    <property type="nucleotide sequence ID" value="NZ_JBCLSQ010000009.1"/>
</dbReference>
<sequence length="356" mass="40375">MTHKMKNTIEALKNKPAERGKFSETAVTQLAHEAAVESPRSNSFSFTQETIDDLKKEAEAAAQRAAELTQRRAPPSGDYAQPLPQTSELPQEETLLMMQNTLQLQMQAFQEQLEAQKEEQERQRSAQPLVIPQETKTGKGKWVGNIIFYIVLTALFIFIESAVISQSEDTTPRNIAGFSPMIVLSDSMRDVYARGDFLMTRDVDHQSLVVGDDITFITEQGRTVTHRIVGIRENHLSTGQRGFETKGVNNRQIDSEIVHARNVIGKVIFSSALIGHILSFIRENMLLAFVTFVLFLVFLDVLIKYILSFFHVHREKKQGNHEALGEREGRKPAKGRKKKRRFAKNETHSISDEVRL</sequence>
<proteinExistence type="predicted"/>
<organism evidence="5 6">
    <name type="scientific">Lactococcus muris</name>
    <dbReference type="NCBI Taxonomy" id="2941330"/>
    <lineage>
        <taxon>Bacteria</taxon>
        <taxon>Bacillati</taxon>
        <taxon>Bacillota</taxon>
        <taxon>Bacilli</taxon>
        <taxon>Lactobacillales</taxon>
        <taxon>Streptococcaceae</taxon>
        <taxon>Lactococcus</taxon>
    </lineage>
</organism>
<evidence type="ECO:0000313" key="5">
    <source>
        <dbReference type="EMBL" id="MEY8537775.1"/>
    </source>
</evidence>
<keyword evidence="4" id="KW-0472">Membrane</keyword>
<evidence type="ECO:0000313" key="6">
    <source>
        <dbReference type="Proteomes" id="UP001565242"/>
    </source>
</evidence>
<dbReference type="EC" id="3.4.21.89" evidence="1"/>
<keyword evidence="6" id="KW-1185">Reference proteome</keyword>
<dbReference type="EMBL" id="JBCLSQ010000009">
    <property type="protein sequence ID" value="MEY8537775.1"/>
    <property type="molecule type" value="Genomic_DNA"/>
</dbReference>
<evidence type="ECO:0000256" key="2">
    <source>
        <dbReference type="SAM" id="Coils"/>
    </source>
</evidence>
<dbReference type="Proteomes" id="UP001565242">
    <property type="component" value="Unassembled WGS sequence"/>
</dbReference>
<name>A0ABV4DC92_9LACT</name>
<reference evidence="5 6" key="1">
    <citation type="submission" date="2024-03" db="EMBL/GenBank/DDBJ databases">
        <title>Mouse gut bacterial collection (mGBC) of GemPharmatech.</title>
        <authorList>
            <person name="He Y."/>
            <person name="Dong L."/>
            <person name="Wu D."/>
            <person name="Gao X."/>
            <person name="Lin Z."/>
        </authorList>
    </citation>
    <scope>NUCLEOTIDE SEQUENCE [LARGE SCALE GENOMIC DNA]</scope>
    <source>
        <strain evidence="5 6">20-218</strain>
    </source>
</reference>
<feature type="transmembrane region" description="Helical" evidence="4">
    <location>
        <begin position="142"/>
        <end position="164"/>
    </location>
</feature>
<feature type="region of interest" description="Disordered" evidence="3">
    <location>
        <begin position="58"/>
        <end position="85"/>
    </location>
</feature>
<feature type="coiled-coil region" evidence="2">
    <location>
        <begin position="99"/>
        <end position="126"/>
    </location>
</feature>
<feature type="compositionally biased region" description="Basic and acidic residues" evidence="3">
    <location>
        <begin position="343"/>
        <end position="356"/>
    </location>
</feature>
<dbReference type="GO" id="GO:0009003">
    <property type="term" value="F:signal peptidase activity"/>
    <property type="evidence" value="ECO:0007669"/>
    <property type="project" value="UniProtKB-EC"/>
</dbReference>
<evidence type="ECO:0000256" key="4">
    <source>
        <dbReference type="SAM" id="Phobius"/>
    </source>
</evidence>
<keyword evidence="2" id="KW-0175">Coiled coil</keyword>
<feature type="transmembrane region" description="Helical" evidence="4">
    <location>
        <begin position="287"/>
        <end position="307"/>
    </location>
</feature>
<feature type="compositionally biased region" description="Basic residues" evidence="3">
    <location>
        <begin position="332"/>
        <end position="342"/>
    </location>
</feature>
<protein>
    <recommendedName>
        <fullName evidence="1">Signal peptidase I</fullName>
        <ecNumber evidence="1">3.4.21.89</ecNumber>
    </recommendedName>
</protein>
<feature type="compositionally biased region" description="Basic and acidic residues" evidence="3">
    <location>
        <begin position="320"/>
        <end position="331"/>
    </location>
</feature>
<dbReference type="CDD" id="cd06462">
    <property type="entry name" value="Peptidase_S24_S26"/>
    <property type="match status" value="1"/>
</dbReference>
<keyword evidence="5" id="KW-0378">Hydrolase</keyword>
<dbReference type="InterPro" id="IPR001733">
    <property type="entry name" value="Peptidase_S26B"/>
</dbReference>
<keyword evidence="4" id="KW-1133">Transmembrane helix</keyword>
<evidence type="ECO:0000256" key="3">
    <source>
        <dbReference type="SAM" id="MobiDB-lite"/>
    </source>
</evidence>
<evidence type="ECO:0000256" key="1">
    <source>
        <dbReference type="NCBIfam" id="TIGR02228"/>
    </source>
</evidence>
<feature type="compositionally biased region" description="Low complexity" evidence="3">
    <location>
        <begin position="60"/>
        <end position="73"/>
    </location>
</feature>
<gene>
    <name evidence="5" type="ORF">AALM99_04880</name>
</gene>
<dbReference type="NCBIfam" id="TIGR02228">
    <property type="entry name" value="sigpep_I_arch"/>
    <property type="match status" value="1"/>
</dbReference>